<gene>
    <name evidence="1" type="ORF">WG78_04200</name>
</gene>
<sequence length="174" mass="18793">MIYSVECSYSDPASEAEWNDFYSRQKLPALVSVRGFFSSQRFKALSAGCPVYLALHSIGHADVLNSADYREKGGGNFARWQPYISDWHRNVYDGTPAAPAVSMDQYLVISAVGPAPLLQLGLTPQSLQAVALDRSPAQRWLATLPGSHAPSPVALPPGVYLYAPMAPQLTPAAT</sequence>
<organism evidence="1 2">
    <name type="scientific">Amantichitinum ursilacus</name>
    <dbReference type="NCBI Taxonomy" id="857265"/>
    <lineage>
        <taxon>Bacteria</taxon>
        <taxon>Pseudomonadati</taxon>
        <taxon>Pseudomonadota</taxon>
        <taxon>Betaproteobacteria</taxon>
        <taxon>Neisseriales</taxon>
        <taxon>Chitinibacteraceae</taxon>
        <taxon>Amantichitinum</taxon>
    </lineage>
</organism>
<keyword evidence="2" id="KW-1185">Reference proteome</keyword>
<reference evidence="1 2" key="1">
    <citation type="submission" date="2015-07" db="EMBL/GenBank/DDBJ databases">
        <title>Draft genome sequence of the Amantichitinum ursilacus IGB-41, a new chitin-degrading bacterium.</title>
        <authorList>
            <person name="Kirstahler P."/>
            <person name="Guenther M."/>
            <person name="Grumaz C."/>
            <person name="Rupp S."/>
            <person name="Zibek S."/>
            <person name="Sohn K."/>
        </authorList>
    </citation>
    <scope>NUCLEOTIDE SEQUENCE [LARGE SCALE GENOMIC DNA]</scope>
    <source>
        <strain evidence="1 2">IGB-41</strain>
    </source>
</reference>
<evidence type="ECO:0000313" key="2">
    <source>
        <dbReference type="Proteomes" id="UP000037939"/>
    </source>
</evidence>
<dbReference type="EMBL" id="LAQT01000002">
    <property type="protein sequence ID" value="KPC54743.1"/>
    <property type="molecule type" value="Genomic_DNA"/>
</dbReference>
<proteinExistence type="predicted"/>
<evidence type="ECO:0000313" key="1">
    <source>
        <dbReference type="EMBL" id="KPC54743.1"/>
    </source>
</evidence>
<name>A0A0N0GQJ2_9NEIS</name>
<dbReference type="Proteomes" id="UP000037939">
    <property type="component" value="Unassembled WGS sequence"/>
</dbReference>
<dbReference type="PATRIC" id="fig|857265.3.peg.860"/>
<dbReference type="RefSeq" id="WP_053936655.1">
    <property type="nucleotide sequence ID" value="NZ_LAQT01000002.1"/>
</dbReference>
<protein>
    <recommendedName>
        <fullName evidence="3">Sugar ABC transporter</fullName>
    </recommendedName>
</protein>
<dbReference type="AlphaFoldDB" id="A0A0N0GQJ2"/>
<comment type="caution">
    <text evidence="1">The sequence shown here is derived from an EMBL/GenBank/DDBJ whole genome shotgun (WGS) entry which is preliminary data.</text>
</comment>
<evidence type="ECO:0008006" key="3">
    <source>
        <dbReference type="Google" id="ProtNLM"/>
    </source>
</evidence>
<dbReference type="OrthoDB" id="7351211at2"/>
<accession>A0A0N0GQJ2</accession>
<dbReference type="STRING" id="857265.WG78_04200"/>